<gene>
    <name evidence="1" type="ORF">AVDCRST_MAG85-2451</name>
</gene>
<dbReference type="Pfam" id="PF22558">
    <property type="entry name" value="REase-ARP"/>
    <property type="match status" value="1"/>
</dbReference>
<dbReference type="AlphaFoldDB" id="A0A6J4T3E3"/>
<reference evidence="1" key="1">
    <citation type="submission" date="2020-02" db="EMBL/GenBank/DDBJ databases">
        <authorList>
            <person name="Meier V. D."/>
        </authorList>
    </citation>
    <scope>NUCLEOTIDE SEQUENCE</scope>
    <source>
        <strain evidence="1">AVDCRST_MAG85</strain>
    </source>
</reference>
<organism evidence="1">
    <name type="scientific">uncultured Solirubrobacteraceae bacterium</name>
    <dbReference type="NCBI Taxonomy" id="1162706"/>
    <lineage>
        <taxon>Bacteria</taxon>
        <taxon>Bacillati</taxon>
        <taxon>Actinomycetota</taxon>
        <taxon>Thermoleophilia</taxon>
        <taxon>Solirubrobacterales</taxon>
        <taxon>Solirubrobacteraceae</taxon>
        <taxon>environmental samples</taxon>
    </lineage>
</organism>
<accession>A0A6J4T3E3</accession>
<proteinExistence type="predicted"/>
<name>A0A6J4T3E3_9ACTN</name>
<dbReference type="EMBL" id="CADCVT010000266">
    <property type="protein sequence ID" value="CAA9513070.1"/>
    <property type="molecule type" value="Genomic_DNA"/>
</dbReference>
<protein>
    <submittedName>
        <fullName evidence="1">Uncharacterized protein</fullName>
    </submittedName>
</protein>
<dbReference type="InterPro" id="IPR054333">
    <property type="entry name" value="REase-ARP-assoc"/>
</dbReference>
<evidence type="ECO:0000313" key="1">
    <source>
        <dbReference type="EMBL" id="CAA9513070.1"/>
    </source>
</evidence>
<sequence length="279" mass="29916">MSSLQTRAREALAARLREQLPPEALHPGGAHALRFADALVPTLDAGDVAWAHAQLALRAKGELRPARSGPVQAHGAWSSTALVCSAFAPWRTDPGALRVAGLGGFATIRLEERLHIPHGGGTPNLDVALDGPGLFAGVESKLTEHLAPSPARAWRPAYRRPAMLAALDGGWADVFAALLEERWAPCHLDAGQLVRHALSLRSRGAGAHLVLLFWEPAGGAGHPEVEAHRHELDELRARLGDDAVPRFHALSYADLLDAWEPDRPDHVAALRARYEVSVG</sequence>